<keyword evidence="2" id="KW-1185">Reference proteome</keyword>
<sequence>MKNILLTTFSITLFIYSNNVVYSKSYSIEEKKEEQTFYDIDSIYNIQFKKTIPLTKDEIIEQKQISFSHQKVNAIFFPELDKNYPYKHYYNDLIIKDGLYYLLINSDYNEDYFLINVENGKLVKQEKDIVLKYDSDGLPYTISDSIRDNSIIVDDFNMRHEYVFITPKTYLPFCQDVKDCWNFTDYDINYFTSIPFLEKTPRSFVMQDTTYDKSEESNEVLKIGFYAFSNSLYYPEYSSAKSIVIHNPTTLNHYFENDESNKILAADIISRITKIWRIDQQEKERFLVWFDFEHPFLFMIFDIERGLDIPENHLENIYFIEYKTMRQNFGNFHDPILRAEKLSEWLKNNY</sequence>
<dbReference type="AlphaFoldDB" id="A0A380MJX0"/>
<organism evidence="1 2">
    <name type="scientific">Suttonella indologenes</name>
    <dbReference type="NCBI Taxonomy" id="13276"/>
    <lineage>
        <taxon>Bacteria</taxon>
        <taxon>Pseudomonadati</taxon>
        <taxon>Pseudomonadota</taxon>
        <taxon>Gammaproteobacteria</taxon>
        <taxon>Cardiobacteriales</taxon>
        <taxon>Cardiobacteriaceae</taxon>
        <taxon>Suttonella</taxon>
    </lineage>
</organism>
<proteinExistence type="predicted"/>
<dbReference type="EMBL" id="UHIA01000003">
    <property type="protein sequence ID" value="SUO92215.1"/>
    <property type="molecule type" value="Genomic_DNA"/>
</dbReference>
<accession>A0A380MJX0</accession>
<name>A0A380MJX0_9GAMM</name>
<evidence type="ECO:0000313" key="2">
    <source>
        <dbReference type="Proteomes" id="UP000254575"/>
    </source>
</evidence>
<dbReference type="Proteomes" id="UP000254575">
    <property type="component" value="Unassembled WGS sequence"/>
</dbReference>
<protein>
    <submittedName>
        <fullName evidence="1">Uncharacterized protein</fullName>
    </submittedName>
</protein>
<reference evidence="1 2" key="1">
    <citation type="submission" date="2018-06" db="EMBL/GenBank/DDBJ databases">
        <authorList>
            <consortium name="Pathogen Informatics"/>
            <person name="Doyle S."/>
        </authorList>
    </citation>
    <scope>NUCLEOTIDE SEQUENCE [LARGE SCALE GENOMIC DNA]</scope>
    <source>
        <strain evidence="1 2">NCTC10717</strain>
    </source>
</reference>
<evidence type="ECO:0000313" key="1">
    <source>
        <dbReference type="EMBL" id="SUO92215.1"/>
    </source>
</evidence>
<dbReference type="RefSeq" id="WP_115217737.1">
    <property type="nucleotide sequence ID" value="NZ_UHIA01000003.1"/>
</dbReference>
<gene>
    <name evidence="1" type="ORF">NCTC10717_00438</name>
</gene>